<evidence type="ECO:0000313" key="3">
    <source>
        <dbReference type="Proteomes" id="UP000801492"/>
    </source>
</evidence>
<dbReference type="Proteomes" id="UP000801492">
    <property type="component" value="Unassembled WGS sequence"/>
</dbReference>
<reference evidence="2" key="1">
    <citation type="submission" date="2019-08" db="EMBL/GenBank/DDBJ databases">
        <title>The genome of the North American firefly Photinus pyralis.</title>
        <authorList>
            <consortium name="Photinus pyralis genome working group"/>
            <person name="Fallon T.R."/>
            <person name="Sander Lower S.E."/>
            <person name="Weng J.-K."/>
        </authorList>
    </citation>
    <scope>NUCLEOTIDE SEQUENCE</scope>
    <source>
        <strain evidence="2">TRF0915ILg1</strain>
        <tissue evidence="2">Whole body</tissue>
    </source>
</reference>
<evidence type="ECO:0008006" key="4">
    <source>
        <dbReference type="Google" id="ProtNLM"/>
    </source>
</evidence>
<feature type="compositionally biased region" description="Low complexity" evidence="1">
    <location>
        <begin position="13"/>
        <end position="26"/>
    </location>
</feature>
<name>A0A8K0GDX7_IGNLU</name>
<comment type="caution">
    <text evidence="2">The sequence shown here is derived from an EMBL/GenBank/DDBJ whole genome shotgun (WGS) entry which is preliminary data.</text>
</comment>
<dbReference type="InterPro" id="IPR036691">
    <property type="entry name" value="Endo/exonu/phosph_ase_sf"/>
</dbReference>
<dbReference type="Gene3D" id="3.60.10.10">
    <property type="entry name" value="Endonuclease/exonuclease/phosphatase"/>
    <property type="match status" value="1"/>
</dbReference>
<sequence length="224" mass="25776">MSSYSEAEGVLLSTSTSPVGSSYVSSDEVEESATRDNLEDDVLDENLGKELVIPHMQRRLTSPATRLSRSVIYDMKTILRDQNNQQPTPRQSTATQDRCYKCPRSKDRKVPPTCDLYTEIKDIFYQDFALVLSRIKPQQDIIIAGDLNARVKSREDDDVVGRFAENIEDDSGEQFIELFKQYKLKLTNTDFAHKDIHSYTWERPLLGQKSTIEYVFTKKHQILE</sequence>
<dbReference type="SUPFAM" id="SSF56219">
    <property type="entry name" value="DNase I-like"/>
    <property type="match status" value="1"/>
</dbReference>
<gene>
    <name evidence="2" type="ORF">ILUMI_07903</name>
</gene>
<evidence type="ECO:0000313" key="2">
    <source>
        <dbReference type="EMBL" id="KAF2898272.1"/>
    </source>
</evidence>
<accession>A0A8K0GDX7</accession>
<organism evidence="2 3">
    <name type="scientific">Ignelater luminosus</name>
    <name type="common">Cucubano</name>
    <name type="synonym">Pyrophorus luminosus</name>
    <dbReference type="NCBI Taxonomy" id="2038154"/>
    <lineage>
        <taxon>Eukaryota</taxon>
        <taxon>Metazoa</taxon>
        <taxon>Ecdysozoa</taxon>
        <taxon>Arthropoda</taxon>
        <taxon>Hexapoda</taxon>
        <taxon>Insecta</taxon>
        <taxon>Pterygota</taxon>
        <taxon>Neoptera</taxon>
        <taxon>Endopterygota</taxon>
        <taxon>Coleoptera</taxon>
        <taxon>Polyphaga</taxon>
        <taxon>Elateriformia</taxon>
        <taxon>Elateroidea</taxon>
        <taxon>Elateridae</taxon>
        <taxon>Agrypninae</taxon>
        <taxon>Pyrophorini</taxon>
        <taxon>Ignelater</taxon>
    </lineage>
</organism>
<evidence type="ECO:0000256" key="1">
    <source>
        <dbReference type="SAM" id="MobiDB-lite"/>
    </source>
</evidence>
<keyword evidence="3" id="KW-1185">Reference proteome</keyword>
<feature type="region of interest" description="Disordered" evidence="1">
    <location>
        <begin position="1"/>
        <end position="41"/>
    </location>
</feature>
<protein>
    <recommendedName>
        <fullName evidence="4">Endonuclease/exonuclease/phosphatase domain-containing protein</fullName>
    </recommendedName>
</protein>
<dbReference type="AlphaFoldDB" id="A0A8K0GDX7"/>
<dbReference type="EMBL" id="VTPC01003608">
    <property type="protein sequence ID" value="KAF2898272.1"/>
    <property type="molecule type" value="Genomic_DNA"/>
</dbReference>
<dbReference type="OrthoDB" id="410542at2759"/>
<proteinExistence type="predicted"/>